<dbReference type="EMBL" id="JXAK01000003">
    <property type="protein sequence ID" value="KIL42099.1"/>
    <property type="molecule type" value="Genomic_DNA"/>
</dbReference>
<sequence>MNPSVQEIREALQKATPGPWYAYGTEVFVESGAICKLWGERPGGEFKFDNYENNAHLIANAPEWLKWQNEKIESLQ</sequence>
<organism evidence="1 2">
    <name type="scientific">Gordoniibacillus kamchatkensis</name>
    <dbReference type="NCBI Taxonomy" id="1590651"/>
    <lineage>
        <taxon>Bacteria</taxon>
        <taxon>Bacillati</taxon>
        <taxon>Bacillota</taxon>
        <taxon>Bacilli</taxon>
        <taxon>Bacillales</taxon>
        <taxon>Paenibacillaceae</taxon>
        <taxon>Gordoniibacillus</taxon>
    </lineage>
</organism>
<reference evidence="1 2" key="1">
    <citation type="submission" date="2014-12" db="EMBL/GenBank/DDBJ databases">
        <title>Draft genome sequence of Paenibacillus kamchatkensis strain B-2647.</title>
        <authorList>
            <person name="Karlyshev A.V."/>
            <person name="Kudryashova E.B."/>
        </authorList>
    </citation>
    <scope>NUCLEOTIDE SEQUENCE [LARGE SCALE GENOMIC DNA]</scope>
    <source>
        <strain evidence="1 2">VKM B-2647</strain>
    </source>
</reference>
<gene>
    <name evidence="1" type="ORF">SD70_02645</name>
</gene>
<accession>A0ABR5AM83</accession>
<evidence type="ECO:0000313" key="2">
    <source>
        <dbReference type="Proteomes" id="UP000031967"/>
    </source>
</evidence>
<proteinExistence type="predicted"/>
<comment type="caution">
    <text evidence="1">The sequence shown here is derived from an EMBL/GenBank/DDBJ whole genome shotgun (WGS) entry which is preliminary data.</text>
</comment>
<dbReference type="Proteomes" id="UP000031967">
    <property type="component" value="Unassembled WGS sequence"/>
</dbReference>
<dbReference type="RefSeq" id="WP_041045402.1">
    <property type="nucleotide sequence ID" value="NZ_JXAK01000003.1"/>
</dbReference>
<name>A0ABR5AM83_9BACL</name>
<protein>
    <submittedName>
        <fullName evidence="1">Uncharacterized protein</fullName>
    </submittedName>
</protein>
<evidence type="ECO:0000313" key="1">
    <source>
        <dbReference type="EMBL" id="KIL42099.1"/>
    </source>
</evidence>
<keyword evidence="2" id="KW-1185">Reference proteome</keyword>